<dbReference type="PANTHER" id="PTHR10072:SF41">
    <property type="entry name" value="IRON-SULFUR CLUSTER ASSEMBLY 1 HOMOLOG, MITOCHONDRIAL"/>
    <property type="match status" value="1"/>
</dbReference>
<dbReference type="EMBL" id="AAOH01000002">
    <property type="protein sequence ID" value="EAR29924.1"/>
    <property type="molecule type" value="Genomic_DNA"/>
</dbReference>
<name>A4C7H0_9GAMM</name>
<dbReference type="InterPro" id="IPR011302">
    <property type="entry name" value="IscA_proteobact"/>
</dbReference>
<evidence type="ECO:0000256" key="4">
    <source>
        <dbReference type="ARBA" id="ARBA00022723"/>
    </source>
</evidence>
<keyword evidence="5" id="KW-0408">Iron</keyword>
<evidence type="ECO:0000256" key="2">
    <source>
        <dbReference type="ARBA" id="ARBA00006718"/>
    </source>
</evidence>
<evidence type="ECO:0000259" key="7">
    <source>
        <dbReference type="Pfam" id="PF01521"/>
    </source>
</evidence>
<dbReference type="InterPro" id="IPR050322">
    <property type="entry name" value="Fe-S_cluster_asmbl/transfer"/>
</dbReference>
<dbReference type="InterPro" id="IPR016092">
    <property type="entry name" value="ATAP"/>
</dbReference>
<dbReference type="PANTHER" id="PTHR10072">
    <property type="entry name" value="IRON-SULFUR CLUSTER ASSEMBLY PROTEIN"/>
    <property type="match status" value="1"/>
</dbReference>
<dbReference type="InterPro" id="IPR017870">
    <property type="entry name" value="FeS_cluster_insertion_CS"/>
</dbReference>
<evidence type="ECO:0000256" key="6">
    <source>
        <dbReference type="ARBA" id="ARBA00032050"/>
    </source>
</evidence>
<dbReference type="RefSeq" id="WP_009837797.1">
    <property type="nucleotide sequence ID" value="NZ_AAOH01000002.1"/>
</dbReference>
<gene>
    <name evidence="8" type="ORF">PTD2_13929</name>
</gene>
<dbReference type="NCBIfam" id="TIGR00049">
    <property type="entry name" value="iron-sulfur cluster assembly accessory protein"/>
    <property type="match status" value="1"/>
</dbReference>
<dbReference type="HOGENOM" id="CLU_069054_5_1_6"/>
<dbReference type="GO" id="GO:0005829">
    <property type="term" value="C:cytosol"/>
    <property type="evidence" value="ECO:0007669"/>
    <property type="project" value="TreeGrafter"/>
</dbReference>
<evidence type="ECO:0000256" key="1">
    <source>
        <dbReference type="ARBA" id="ARBA00001962"/>
    </source>
</evidence>
<dbReference type="NCBIfam" id="TIGR02011">
    <property type="entry name" value="IscA"/>
    <property type="match status" value="1"/>
</dbReference>
<organism evidence="8 9">
    <name type="scientific">Pseudoalteromonas tunicata D2</name>
    <dbReference type="NCBI Taxonomy" id="87626"/>
    <lineage>
        <taxon>Bacteria</taxon>
        <taxon>Pseudomonadati</taxon>
        <taxon>Pseudomonadota</taxon>
        <taxon>Gammaproteobacteria</taxon>
        <taxon>Alteromonadales</taxon>
        <taxon>Pseudoalteromonadaceae</taxon>
        <taxon>Pseudoalteromonas</taxon>
    </lineage>
</organism>
<dbReference type="SUPFAM" id="SSF89360">
    <property type="entry name" value="HesB-like domain"/>
    <property type="match status" value="1"/>
</dbReference>
<proteinExistence type="inferred from homology"/>
<dbReference type="Proteomes" id="UP000006201">
    <property type="component" value="Unassembled WGS sequence"/>
</dbReference>
<dbReference type="eggNOG" id="COG0316">
    <property type="taxonomic scope" value="Bacteria"/>
</dbReference>
<reference evidence="8 9" key="1">
    <citation type="submission" date="2006-02" db="EMBL/GenBank/DDBJ databases">
        <authorList>
            <person name="Moran M.A."/>
            <person name="Kjelleberg S."/>
            <person name="Egan S."/>
            <person name="Saunders N."/>
            <person name="Thomas T."/>
            <person name="Ferriera S."/>
            <person name="Johnson J."/>
            <person name="Kravitz S."/>
            <person name="Halpern A."/>
            <person name="Remington K."/>
            <person name="Beeson K."/>
            <person name="Tran B."/>
            <person name="Rogers Y.-H."/>
            <person name="Friedman R."/>
            <person name="Venter J.C."/>
        </authorList>
    </citation>
    <scope>NUCLEOTIDE SEQUENCE [LARGE SCALE GENOMIC DNA]</scope>
    <source>
        <strain evidence="8 9">D2</strain>
    </source>
</reference>
<dbReference type="FunFam" id="2.60.300.12:FF:000001">
    <property type="entry name" value="Iron-binding protein IscA"/>
    <property type="match status" value="1"/>
</dbReference>
<evidence type="ECO:0000313" key="9">
    <source>
        <dbReference type="Proteomes" id="UP000006201"/>
    </source>
</evidence>
<sequence length="107" mass="11504">MAITLTESAVNRVRTFLQNRGKGIGLRVGIKTTGCSGLAYVLEFVDELAEGDETFEQDGVTVIVDAKSLVYIDGTQLDFVKEGLNEGFKFSNPNQSGECGCGESFTV</sequence>
<keyword evidence="9" id="KW-1185">Reference proteome</keyword>
<accession>A4C7H0</accession>
<comment type="similarity">
    <text evidence="2">Belongs to the HesB/IscA family.</text>
</comment>
<evidence type="ECO:0000256" key="3">
    <source>
        <dbReference type="ARBA" id="ARBA00014591"/>
    </source>
</evidence>
<dbReference type="InterPro" id="IPR035903">
    <property type="entry name" value="HesB-like_dom_sf"/>
</dbReference>
<comment type="cofactor">
    <cofactor evidence="1">
        <name>Fe cation</name>
        <dbReference type="ChEBI" id="CHEBI:24875"/>
    </cofactor>
</comment>
<evidence type="ECO:0000313" key="8">
    <source>
        <dbReference type="EMBL" id="EAR29924.1"/>
    </source>
</evidence>
<dbReference type="GO" id="GO:0051537">
    <property type="term" value="F:2 iron, 2 sulfur cluster binding"/>
    <property type="evidence" value="ECO:0007669"/>
    <property type="project" value="TreeGrafter"/>
</dbReference>
<dbReference type="Pfam" id="PF01521">
    <property type="entry name" value="Fe-S_biosyn"/>
    <property type="match status" value="1"/>
</dbReference>
<dbReference type="AlphaFoldDB" id="A4C7H0"/>
<dbReference type="GO" id="GO:0046872">
    <property type="term" value="F:metal ion binding"/>
    <property type="evidence" value="ECO:0007669"/>
    <property type="project" value="UniProtKB-KW"/>
</dbReference>
<protein>
    <recommendedName>
        <fullName evidence="3">Iron-binding protein IscA</fullName>
    </recommendedName>
    <alternativeName>
        <fullName evidence="6">Iron-sulfur cluster assembly protein</fullName>
    </alternativeName>
</protein>
<keyword evidence="4" id="KW-0479">Metal-binding</keyword>
<dbReference type="GO" id="GO:0016226">
    <property type="term" value="P:iron-sulfur cluster assembly"/>
    <property type="evidence" value="ECO:0007669"/>
    <property type="project" value="InterPro"/>
</dbReference>
<feature type="domain" description="Core" evidence="7">
    <location>
        <begin position="1"/>
        <end position="103"/>
    </location>
</feature>
<evidence type="ECO:0000256" key="5">
    <source>
        <dbReference type="ARBA" id="ARBA00023004"/>
    </source>
</evidence>
<dbReference type="Gene3D" id="2.60.300.12">
    <property type="entry name" value="HesB-like domain"/>
    <property type="match status" value="1"/>
</dbReference>
<dbReference type="STRING" id="87626.PTD2_13929"/>
<dbReference type="InterPro" id="IPR000361">
    <property type="entry name" value="ATAP_core_dom"/>
</dbReference>
<dbReference type="OrthoDB" id="9801228at2"/>
<dbReference type="PROSITE" id="PS01152">
    <property type="entry name" value="HESB"/>
    <property type="match status" value="1"/>
</dbReference>
<comment type="caution">
    <text evidence="8">The sequence shown here is derived from an EMBL/GenBank/DDBJ whole genome shotgun (WGS) entry which is preliminary data.</text>
</comment>